<dbReference type="OrthoDB" id="6305173at2"/>
<dbReference type="PROSITE" id="PS00330">
    <property type="entry name" value="HEMOLYSIN_CALCIUM"/>
    <property type="match status" value="8"/>
</dbReference>
<evidence type="ECO:0000313" key="5">
    <source>
        <dbReference type="EMBL" id="CTQ34134.1"/>
    </source>
</evidence>
<dbReference type="AlphaFoldDB" id="A0A0M6XW17"/>
<dbReference type="SUPFAM" id="SSF51294">
    <property type="entry name" value="Hedgehog/intein (Hint) domain"/>
    <property type="match status" value="1"/>
</dbReference>
<feature type="region of interest" description="Disordered" evidence="3">
    <location>
        <begin position="489"/>
        <end position="554"/>
    </location>
</feature>
<evidence type="ECO:0000256" key="3">
    <source>
        <dbReference type="SAM" id="MobiDB-lite"/>
    </source>
</evidence>
<dbReference type="SUPFAM" id="SSF51120">
    <property type="entry name" value="beta-Roll"/>
    <property type="match status" value="3"/>
</dbReference>
<dbReference type="GO" id="GO:0005576">
    <property type="term" value="C:extracellular region"/>
    <property type="evidence" value="ECO:0007669"/>
    <property type="project" value="UniProtKB-SubCell"/>
</dbReference>
<dbReference type="InterPro" id="IPR018511">
    <property type="entry name" value="Hemolysin-typ_Ca-bd_CS"/>
</dbReference>
<dbReference type="Pfam" id="PF13403">
    <property type="entry name" value="Hint_2"/>
    <property type="match status" value="1"/>
</dbReference>
<gene>
    <name evidence="5" type="primary">cya_4</name>
    <name evidence="5" type="ORF">JAN5088_02926</name>
</gene>
<reference evidence="5 6" key="1">
    <citation type="submission" date="2015-07" db="EMBL/GenBank/DDBJ databases">
        <authorList>
            <person name="Noorani M."/>
        </authorList>
    </citation>
    <scope>NUCLEOTIDE SEQUENCE [LARGE SCALE GENOMIC DNA]</scope>
    <source>
        <strain evidence="5 6">CECT 5088</strain>
    </source>
</reference>
<comment type="subcellular location">
    <subcellularLocation>
        <location evidence="1">Secreted</location>
    </subcellularLocation>
</comment>
<evidence type="ECO:0000256" key="2">
    <source>
        <dbReference type="ARBA" id="ARBA00022525"/>
    </source>
</evidence>
<sequence length="819" mass="84991">MTNRTLIDFNNLGTGSIVKGQYSAQGVTISSGSSQNPPMIFDTARPTGGDWDLKTSNLGKVLILSEDGDSCDPDDSAKGGILKFAFDKPATVNSLTLLDVEKGATIKLYGEDGKLIDNIRVKTSDNGQKTVDIDTQGVARMEVHLSGSGAVDNLSFIPASVQGDGVVNGTSGDDHIGLGYVDAQGDRIDGNDAKGVLGTRGDDDVVAAGAGNDRVYAGKGNDIVFGEDGHDRLFGAEGDDSISGGNGNDWIDGGSGNDFLLGDAGSDVILGGDGDDRADGGSGNDYLNGGSGDDTLRGGEGHDKLIGGDGDDLLSGGTGSDLLLGGDGDDTLEGGDGRDYLSGGDGKDVIDGGAGADWLYGRDDKDTFLNITAGDLIDGGEGGEDFDTLDLTGANAEVEFDEDNAENGTVFFLNDDGERTGDIAKFINVENVIGAVTDDRDGIVEGTPGDDLIDADYDGDPNGDFVDNDDALLPGEEGDDDIILAGDGNDTVLAGEGDDKVDAGAGDDSVEGGNGDDLIDGGEGDDALLGGAGDDTLLGGAGEDTLTGGDGTDLIDGGDGADVILGANPGDRIDGGSGGDDNDVLDLSGSDVSFIEYTSDDREDGIIHFRDTDETATFEDIETVIPCFTPGTLIATPRGEIAVETLAVGDRVITRDNGIQAIRWAGSRDMTAAELEENPALRPVTIRRGALGRGLPERDMVVSPQHRVLIANDETMLYFDEREVLVAAKHLVGRPGIERAEAADVTYVHVMFDNHEVILSDGAWTESFQPGDHSLKGLGQAQREEIFAIFPDLRDAAGRQAYTAARRMLRRQEAELLAR</sequence>
<evidence type="ECO:0000313" key="6">
    <source>
        <dbReference type="Proteomes" id="UP000048908"/>
    </source>
</evidence>
<dbReference type="Pfam" id="PF00353">
    <property type="entry name" value="HemolysinCabind"/>
    <property type="match status" value="5"/>
</dbReference>
<dbReference type="PRINTS" id="PR00313">
    <property type="entry name" value="CABNDNGRPT"/>
</dbReference>
<dbReference type="InterPro" id="IPR050557">
    <property type="entry name" value="RTX_toxin/Mannuronan_C5-epim"/>
</dbReference>
<keyword evidence="6" id="KW-1185">Reference proteome</keyword>
<dbReference type="PANTHER" id="PTHR38340:SF1">
    <property type="entry name" value="S-LAYER PROTEIN"/>
    <property type="match status" value="1"/>
</dbReference>
<dbReference type="InterPro" id="IPR036844">
    <property type="entry name" value="Hint_dom_sf"/>
</dbReference>
<feature type="compositionally biased region" description="Acidic residues" evidence="3">
    <location>
        <begin position="517"/>
        <end position="526"/>
    </location>
</feature>
<feature type="region of interest" description="Disordered" evidence="3">
    <location>
        <begin position="271"/>
        <end position="310"/>
    </location>
</feature>
<organism evidence="5 6">
    <name type="scientific">Jannaschia rubra</name>
    <dbReference type="NCBI Taxonomy" id="282197"/>
    <lineage>
        <taxon>Bacteria</taxon>
        <taxon>Pseudomonadati</taxon>
        <taxon>Pseudomonadota</taxon>
        <taxon>Alphaproteobacteria</taxon>
        <taxon>Rhodobacterales</taxon>
        <taxon>Roseobacteraceae</taxon>
        <taxon>Jannaschia</taxon>
    </lineage>
</organism>
<keyword evidence="2" id="KW-0964">Secreted</keyword>
<dbReference type="Proteomes" id="UP000048908">
    <property type="component" value="Unassembled WGS sequence"/>
</dbReference>
<dbReference type="InterPro" id="IPR028992">
    <property type="entry name" value="Hedgehog/Intein_dom"/>
</dbReference>
<feature type="compositionally biased region" description="Basic and acidic residues" evidence="3">
    <location>
        <begin position="294"/>
        <end position="306"/>
    </location>
</feature>
<dbReference type="InterPro" id="IPR011049">
    <property type="entry name" value="Serralysin-like_metalloprot_C"/>
</dbReference>
<dbReference type="InterPro" id="IPR006141">
    <property type="entry name" value="Intein_N"/>
</dbReference>
<evidence type="ECO:0000259" key="4">
    <source>
        <dbReference type="Pfam" id="PF13403"/>
    </source>
</evidence>
<name>A0A0M6XW17_9RHOB</name>
<feature type="compositionally biased region" description="Low complexity" evidence="3">
    <location>
        <begin position="534"/>
        <end position="554"/>
    </location>
</feature>
<dbReference type="PROSITE" id="PS50817">
    <property type="entry name" value="INTEIN_N_TER"/>
    <property type="match status" value="1"/>
</dbReference>
<dbReference type="PANTHER" id="PTHR38340">
    <property type="entry name" value="S-LAYER PROTEIN"/>
    <property type="match status" value="1"/>
</dbReference>
<dbReference type="Gene3D" id="2.170.16.10">
    <property type="entry name" value="Hedgehog/Intein (Hint) domain"/>
    <property type="match status" value="1"/>
</dbReference>
<dbReference type="GO" id="GO:0005509">
    <property type="term" value="F:calcium ion binding"/>
    <property type="evidence" value="ECO:0007669"/>
    <property type="project" value="InterPro"/>
</dbReference>
<proteinExistence type="predicted"/>
<protein>
    <submittedName>
        <fullName evidence="5">Cyclolysin</fullName>
    </submittedName>
</protein>
<feature type="domain" description="Hedgehog/Intein (Hint)" evidence="4">
    <location>
        <begin position="626"/>
        <end position="772"/>
    </location>
</feature>
<dbReference type="Gene3D" id="2.150.10.10">
    <property type="entry name" value="Serralysin-like metalloprotease, C-terminal"/>
    <property type="match status" value="3"/>
</dbReference>
<dbReference type="RefSeq" id="WP_055683518.1">
    <property type="nucleotide sequence ID" value="NZ_CXPG01000021.1"/>
</dbReference>
<dbReference type="GO" id="GO:0016539">
    <property type="term" value="P:intein-mediated protein splicing"/>
    <property type="evidence" value="ECO:0007669"/>
    <property type="project" value="InterPro"/>
</dbReference>
<dbReference type="STRING" id="282197.SAMN04488517_103211"/>
<dbReference type="EMBL" id="CXPG01000021">
    <property type="protein sequence ID" value="CTQ34134.1"/>
    <property type="molecule type" value="Genomic_DNA"/>
</dbReference>
<dbReference type="InterPro" id="IPR001343">
    <property type="entry name" value="Hemolysn_Ca-bd"/>
</dbReference>
<accession>A0A0M6XW17</accession>
<evidence type="ECO:0000256" key="1">
    <source>
        <dbReference type="ARBA" id="ARBA00004613"/>
    </source>
</evidence>